<dbReference type="RefSeq" id="WP_012031158.1">
    <property type="nucleotide sequence ID" value="NC_009446.1"/>
</dbReference>
<dbReference type="AlphaFoldDB" id="A5EYF3"/>
<dbReference type="STRING" id="246195.DNO_0835"/>
<dbReference type="SUPFAM" id="SSF101960">
    <property type="entry name" value="Stabilizer of iron transporter SufD"/>
    <property type="match status" value="1"/>
</dbReference>
<accession>A5EYF3</accession>
<dbReference type="InterPro" id="IPR011542">
    <property type="entry name" value="SUF_FeS_clus_asmbl_SufD"/>
</dbReference>
<dbReference type="InterPro" id="IPR000825">
    <property type="entry name" value="SUF_FeS_clus_asmbl_SufBD_core"/>
</dbReference>
<reference evidence="2 3" key="1">
    <citation type="journal article" date="2007" name="Nat. Biotechnol.">
        <title>Genome sequence and identification of candidate vaccine antigens from the animal pathogen Dichelobacter nodosus.</title>
        <authorList>
            <person name="Myers G.S."/>
            <person name="Parker D."/>
            <person name="Al-Hasani K."/>
            <person name="Kennan R.M."/>
            <person name="Seemann T."/>
            <person name="Ren Q."/>
            <person name="Badger J.H."/>
            <person name="Selengut J.D."/>
            <person name="Deboy R.T."/>
            <person name="Tettelin H."/>
            <person name="Boyce J.D."/>
            <person name="McCarl V.P."/>
            <person name="Han X."/>
            <person name="Nelson W.C."/>
            <person name="Madupu R."/>
            <person name="Mohamoud Y."/>
            <person name="Holley T."/>
            <person name="Fedorova N."/>
            <person name="Khouri H."/>
            <person name="Bottomley S.P."/>
            <person name="Whittington R.J."/>
            <person name="Adler B."/>
            <person name="Songer J.G."/>
            <person name="Rood J.I."/>
            <person name="Paulsen I.T."/>
        </authorList>
    </citation>
    <scope>NUCLEOTIDE SEQUENCE [LARGE SCALE GENOMIC DNA]</scope>
    <source>
        <strain evidence="2 3">VCS1703A</strain>
    </source>
</reference>
<dbReference type="KEGG" id="dno:DNO_0835"/>
<evidence type="ECO:0000313" key="2">
    <source>
        <dbReference type="EMBL" id="ABQ13576.1"/>
    </source>
</evidence>
<proteinExistence type="predicted"/>
<dbReference type="Pfam" id="PF01458">
    <property type="entry name" value="SUFBD_core"/>
    <property type="match status" value="1"/>
</dbReference>
<evidence type="ECO:0000313" key="3">
    <source>
        <dbReference type="Proteomes" id="UP000000248"/>
    </source>
</evidence>
<sequence>MTDSLLAPLLAQTSSDPLAKDAADYCQQYGALNRQEAWRWLPLQSLQLSRKIADADYQYNLPEDWLVSCGREAFSGVLEDKNAPFAALNIALHDETLLLEIPEQTVCEDVMTIHIDALGHIWQFSRLEVVVGRGAKAALWLDFGVENNAAQVPLVQFSLLEAAELEAVVWLNAQDQSSTAQTVFLHSQQDHHSRLAINAAITGGALARVDMHADLHGQSAQFSFGGVQSAARQEIHDYHVQVRHLNEACSSEQIIRGVLNDQAQGFFDGLIFVQQDAQLTAGRQDSRYLLLSPQARAQSMPRLEIYADDVQCAHGATVGFLDAQALFYLQTRGIDLATARSLLMMSFVQEAVVLTQDALRGDFVQALQTIGSQGAEDEC</sequence>
<dbReference type="eggNOG" id="COG0719">
    <property type="taxonomic scope" value="Bacteria"/>
</dbReference>
<dbReference type="NCBIfam" id="TIGR01981">
    <property type="entry name" value="sufD"/>
    <property type="match status" value="1"/>
</dbReference>
<dbReference type="InterPro" id="IPR055346">
    <property type="entry name" value="Fe-S_cluster_assembly_SufBD"/>
</dbReference>
<dbReference type="HOGENOM" id="CLU_729067_0_0_6"/>
<dbReference type="EMBL" id="CP000513">
    <property type="protein sequence ID" value="ABQ13576.1"/>
    <property type="molecule type" value="Genomic_DNA"/>
</dbReference>
<dbReference type="OrthoDB" id="9768262at2"/>
<name>A5EYF3_DICNV</name>
<dbReference type="PANTHER" id="PTHR43575:SF1">
    <property type="entry name" value="PROTEIN ABCI7, CHLOROPLASTIC"/>
    <property type="match status" value="1"/>
</dbReference>
<dbReference type="Proteomes" id="UP000000248">
    <property type="component" value="Chromosome"/>
</dbReference>
<organism evidence="2 3">
    <name type="scientific">Dichelobacter nodosus (strain VCS1703A)</name>
    <dbReference type="NCBI Taxonomy" id="246195"/>
    <lineage>
        <taxon>Bacteria</taxon>
        <taxon>Pseudomonadati</taxon>
        <taxon>Pseudomonadota</taxon>
        <taxon>Gammaproteobacteria</taxon>
        <taxon>Cardiobacteriales</taxon>
        <taxon>Cardiobacteriaceae</taxon>
        <taxon>Dichelobacter</taxon>
    </lineage>
</organism>
<dbReference type="InterPro" id="IPR037284">
    <property type="entry name" value="SUF_FeS_clus_asmbl_SufBD_sf"/>
</dbReference>
<keyword evidence="3" id="KW-1185">Reference proteome</keyword>
<dbReference type="PANTHER" id="PTHR43575">
    <property type="entry name" value="PROTEIN ABCI7, CHLOROPLASTIC"/>
    <property type="match status" value="1"/>
</dbReference>
<dbReference type="GO" id="GO:0016226">
    <property type="term" value="P:iron-sulfur cluster assembly"/>
    <property type="evidence" value="ECO:0007669"/>
    <property type="project" value="InterPro"/>
</dbReference>
<protein>
    <submittedName>
        <fullName evidence="2">SufD protein</fullName>
    </submittedName>
</protein>
<feature type="domain" description="SUF system FeS cluster assembly SufBD core" evidence="1">
    <location>
        <begin position="122"/>
        <end position="347"/>
    </location>
</feature>
<gene>
    <name evidence="2" type="primary">sufD</name>
    <name evidence="2" type="ordered locus">DNO_0835</name>
</gene>
<evidence type="ECO:0000259" key="1">
    <source>
        <dbReference type="Pfam" id="PF01458"/>
    </source>
</evidence>